<evidence type="ECO:0000256" key="1">
    <source>
        <dbReference type="ARBA" id="ARBA00004651"/>
    </source>
</evidence>
<dbReference type="InterPro" id="IPR000390">
    <property type="entry name" value="Small_drug/metabolite_transptr"/>
</dbReference>
<proteinExistence type="inferred from homology"/>
<reference evidence="10 11" key="1">
    <citation type="submission" date="2016-11" db="EMBL/GenBank/DDBJ databases">
        <authorList>
            <person name="Jaros S."/>
            <person name="Januszkiewicz K."/>
            <person name="Wedrychowicz H."/>
        </authorList>
    </citation>
    <scope>NUCLEOTIDE SEQUENCE [LARGE SCALE GENOMIC DNA]</scope>
    <source>
        <strain evidence="10 11">DSM 18899</strain>
    </source>
</reference>
<feature type="transmembrane region" description="Helical" evidence="9">
    <location>
        <begin position="33"/>
        <end position="51"/>
    </location>
</feature>
<dbReference type="SUPFAM" id="SSF103481">
    <property type="entry name" value="Multidrug resistance efflux transporter EmrE"/>
    <property type="match status" value="1"/>
</dbReference>
<evidence type="ECO:0000256" key="3">
    <source>
        <dbReference type="ARBA" id="ARBA00022475"/>
    </source>
</evidence>
<dbReference type="InterPro" id="IPR045324">
    <property type="entry name" value="Small_multidrug_res"/>
</dbReference>
<evidence type="ECO:0000256" key="5">
    <source>
        <dbReference type="ARBA" id="ARBA00022989"/>
    </source>
</evidence>
<feature type="transmembrane region" description="Helical" evidence="9">
    <location>
        <begin position="58"/>
        <end position="79"/>
    </location>
</feature>
<dbReference type="EMBL" id="FPKR01000010">
    <property type="protein sequence ID" value="SFZ77847.1"/>
    <property type="molecule type" value="Genomic_DNA"/>
</dbReference>
<dbReference type="AlphaFoldDB" id="A0A1K2HM52"/>
<dbReference type="RefSeq" id="WP_139256160.1">
    <property type="nucleotide sequence ID" value="NZ_FPKR01000010.1"/>
</dbReference>
<dbReference type="GO" id="GO:0005886">
    <property type="term" value="C:plasma membrane"/>
    <property type="evidence" value="ECO:0007669"/>
    <property type="project" value="UniProtKB-SubCell"/>
</dbReference>
<keyword evidence="5 9" id="KW-1133">Transmembrane helix</keyword>
<evidence type="ECO:0000256" key="7">
    <source>
        <dbReference type="ARBA" id="ARBA00038032"/>
    </source>
</evidence>
<dbReference type="GO" id="GO:0015199">
    <property type="term" value="F:amino-acid betaine transmembrane transporter activity"/>
    <property type="evidence" value="ECO:0007669"/>
    <property type="project" value="TreeGrafter"/>
</dbReference>
<keyword evidence="4 8" id="KW-0812">Transmembrane</keyword>
<evidence type="ECO:0000256" key="8">
    <source>
        <dbReference type="RuleBase" id="RU003942"/>
    </source>
</evidence>
<keyword evidence="3" id="KW-1003">Cell membrane</keyword>
<dbReference type="Pfam" id="PF00893">
    <property type="entry name" value="Multi_Drug_Res"/>
    <property type="match status" value="1"/>
</dbReference>
<dbReference type="GO" id="GO:1990961">
    <property type="term" value="P:xenobiotic detoxification by transmembrane export across the plasma membrane"/>
    <property type="evidence" value="ECO:0007669"/>
    <property type="project" value="UniProtKB-ARBA"/>
</dbReference>
<dbReference type="Proteomes" id="UP000186513">
    <property type="component" value="Unassembled WGS sequence"/>
</dbReference>
<comment type="subcellular location">
    <subcellularLocation>
        <location evidence="1 8">Cell membrane</location>
        <topology evidence="1 8">Multi-pass membrane protein</topology>
    </subcellularLocation>
</comment>
<dbReference type="GO" id="GO:0031460">
    <property type="term" value="P:glycine betaine transport"/>
    <property type="evidence" value="ECO:0007669"/>
    <property type="project" value="TreeGrafter"/>
</dbReference>
<dbReference type="STRING" id="1121279.SAMN02745887_02644"/>
<evidence type="ECO:0000256" key="2">
    <source>
        <dbReference type="ARBA" id="ARBA00022448"/>
    </source>
</evidence>
<dbReference type="GO" id="GO:0015220">
    <property type="term" value="F:choline transmembrane transporter activity"/>
    <property type="evidence" value="ECO:0007669"/>
    <property type="project" value="TreeGrafter"/>
</dbReference>
<evidence type="ECO:0000313" key="11">
    <source>
        <dbReference type="Proteomes" id="UP000186513"/>
    </source>
</evidence>
<sequence length="110" mass="11779">MTMYLYLAAAIVLEVIATTCLKVSDGFTRPWPSVVTAVGYAGSFYCLSIALRSMSTGVAYAIWSGVGIVLISLLSWLLFKQRLDAPALIGMGLIMAGVIVINTFSRSVSH</sequence>
<gene>
    <name evidence="10" type="ORF">SAMN02745887_02644</name>
</gene>
<dbReference type="PANTHER" id="PTHR30561:SF1">
    <property type="entry name" value="MULTIDRUG TRANSPORTER EMRE"/>
    <property type="match status" value="1"/>
</dbReference>
<protein>
    <submittedName>
        <fullName evidence="10">Small multidrug resistance pump</fullName>
    </submittedName>
</protein>
<organism evidence="10 11">
    <name type="scientific">Chitinimonas taiwanensis DSM 18899</name>
    <dbReference type="NCBI Taxonomy" id="1121279"/>
    <lineage>
        <taxon>Bacteria</taxon>
        <taxon>Pseudomonadati</taxon>
        <taxon>Pseudomonadota</taxon>
        <taxon>Betaproteobacteria</taxon>
        <taxon>Neisseriales</taxon>
        <taxon>Chitinibacteraceae</taxon>
        <taxon>Chitinimonas</taxon>
    </lineage>
</organism>
<comment type="similarity">
    <text evidence="7 8">Belongs to the drug/metabolite transporter (DMT) superfamily. Small multidrug resistance (SMR) (TC 2.A.7.1) family.</text>
</comment>
<dbReference type="InterPro" id="IPR037185">
    <property type="entry name" value="EmrE-like"/>
</dbReference>
<evidence type="ECO:0000256" key="9">
    <source>
        <dbReference type="SAM" id="Phobius"/>
    </source>
</evidence>
<dbReference type="GO" id="GO:0015297">
    <property type="term" value="F:antiporter activity"/>
    <property type="evidence" value="ECO:0007669"/>
    <property type="project" value="TreeGrafter"/>
</dbReference>
<evidence type="ECO:0000256" key="4">
    <source>
        <dbReference type="ARBA" id="ARBA00022692"/>
    </source>
</evidence>
<feature type="transmembrane region" description="Helical" evidence="9">
    <location>
        <begin position="85"/>
        <end position="104"/>
    </location>
</feature>
<dbReference type="PANTHER" id="PTHR30561">
    <property type="entry name" value="SMR FAMILY PROTON-DEPENDENT DRUG EFFLUX TRANSPORTER SUGE"/>
    <property type="match status" value="1"/>
</dbReference>
<dbReference type="FunFam" id="1.10.3730.20:FF:000001">
    <property type="entry name" value="Quaternary ammonium compound resistance transporter SugE"/>
    <property type="match status" value="1"/>
</dbReference>
<name>A0A1K2HM52_9NEIS</name>
<dbReference type="OrthoDB" id="9808638at2"/>
<accession>A0A1K2HM52</accession>
<dbReference type="Gene3D" id="1.10.3730.20">
    <property type="match status" value="1"/>
</dbReference>
<keyword evidence="2" id="KW-0813">Transport</keyword>
<evidence type="ECO:0000313" key="10">
    <source>
        <dbReference type="EMBL" id="SFZ77847.1"/>
    </source>
</evidence>
<keyword evidence="6 9" id="KW-0472">Membrane</keyword>
<keyword evidence="11" id="KW-1185">Reference proteome</keyword>
<evidence type="ECO:0000256" key="6">
    <source>
        <dbReference type="ARBA" id="ARBA00023136"/>
    </source>
</evidence>